<feature type="transmembrane region" description="Helical" evidence="7">
    <location>
        <begin position="229"/>
        <end position="251"/>
    </location>
</feature>
<dbReference type="RefSeq" id="WP_085883892.1">
    <property type="nucleotide sequence ID" value="NZ_FWFR01000002.1"/>
</dbReference>
<name>A0A1Y5T828_9PROT</name>
<dbReference type="CDD" id="cd17321">
    <property type="entry name" value="MFS_MMR_MDR_like"/>
    <property type="match status" value="1"/>
</dbReference>
<evidence type="ECO:0000256" key="7">
    <source>
        <dbReference type="SAM" id="Phobius"/>
    </source>
</evidence>
<dbReference type="InterPro" id="IPR020846">
    <property type="entry name" value="MFS_dom"/>
</dbReference>
<dbReference type="SUPFAM" id="SSF103473">
    <property type="entry name" value="MFS general substrate transporter"/>
    <property type="match status" value="1"/>
</dbReference>
<feature type="transmembrane region" description="Helical" evidence="7">
    <location>
        <begin position="143"/>
        <end position="164"/>
    </location>
</feature>
<dbReference type="OrthoDB" id="9812221at2"/>
<feature type="transmembrane region" description="Helical" evidence="7">
    <location>
        <begin position="305"/>
        <end position="324"/>
    </location>
</feature>
<protein>
    <submittedName>
        <fullName evidence="9">Multidrug resistance protein stp</fullName>
    </submittedName>
</protein>
<dbReference type="AlphaFoldDB" id="A0A1Y5T828"/>
<keyword evidence="4 7" id="KW-0812">Transmembrane</keyword>
<feature type="transmembrane region" description="Helical" evidence="7">
    <location>
        <begin position="84"/>
        <end position="103"/>
    </location>
</feature>
<evidence type="ECO:0000256" key="2">
    <source>
        <dbReference type="ARBA" id="ARBA00022448"/>
    </source>
</evidence>
<evidence type="ECO:0000313" key="10">
    <source>
        <dbReference type="Proteomes" id="UP000193200"/>
    </source>
</evidence>
<dbReference type="Proteomes" id="UP000193200">
    <property type="component" value="Unassembled WGS sequence"/>
</dbReference>
<evidence type="ECO:0000313" key="9">
    <source>
        <dbReference type="EMBL" id="SLN57855.1"/>
    </source>
</evidence>
<dbReference type="NCBIfam" id="TIGR00711">
    <property type="entry name" value="efflux_EmrB"/>
    <property type="match status" value="1"/>
</dbReference>
<feature type="transmembrane region" description="Helical" evidence="7">
    <location>
        <begin position="409"/>
        <end position="430"/>
    </location>
</feature>
<feature type="domain" description="Major facilitator superfamily (MFS) profile" evidence="8">
    <location>
        <begin position="18"/>
        <end position="509"/>
    </location>
</feature>
<keyword evidence="2" id="KW-0813">Transport</keyword>
<dbReference type="InParanoid" id="A0A1Y5T828"/>
<feature type="transmembrane region" description="Helical" evidence="7">
    <location>
        <begin position="61"/>
        <end position="79"/>
    </location>
</feature>
<feature type="transmembrane region" description="Helical" evidence="7">
    <location>
        <begin position="483"/>
        <end position="505"/>
    </location>
</feature>
<evidence type="ECO:0000256" key="1">
    <source>
        <dbReference type="ARBA" id="ARBA00004651"/>
    </source>
</evidence>
<evidence type="ECO:0000259" key="8">
    <source>
        <dbReference type="PROSITE" id="PS50850"/>
    </source>
</evidence>
<accession>A0A1Y5T828</accession>
<dbReference type="GO" id="GO:0022857">
    <property type="term" value="F:transmembrane transporter activity"/>
    <property type="evidence" value="ECO:0007669"/>
    <property type="project" value="InterPro"/>
</dbReference>
<comment type="subcellular location">
    <subcellularLocation>
        <location evidence="1">Cell membrane</location>
        <topology evidence="1">Multi-pass membrane protein</topology>
    </subcellularLocation>
</comment>
<evidence type="ECO:0000256" key="5">
    <source>
        <dbReference type="ARBA" id="ARBA00022989"/>
    </source>
</evidence>
<dbReference type="Gene3D" id="1.20.1720.10">
    <property type="entry name" value="Multidrug resistance protein D"/>
    <property type="match status" value="1"/>
</dbReference>
<feature type="transmembrane region" description="Helical" evidence="7">
    <location>
        <begin position="263"/>
        <end position="285"/>
    </location>
</feature>
<organism evidence="9 10">
    <name type="scientific">Oceanibacterium hippocampi</name>
    <dbReference type="NCBI Taxonomy" id="745714"/>
    <lineage>
        <taxon>Bacteria</taxon>
        <taxon>Pseudomonadati</taxon>
        <taxon>Pseudomonadota</taxon>
        <taxon>Alphaproteobacteria</taxon>
        <taxon>Sneathiellales</taxon>
        <taxon>Sneathiellaceae</taxon>
        <taxon>Oceanibacterium</taxon>
    </lineage>
</organism>
<dbReference type="GO" id="GO:0005886">
    <property type="term" value="C:plasma membrane"/>
    <property type="evidence" value="ECO:0007669"/>
    <property type="project" value="UniProtKB-SubCell"/>
</dbReference>
<feature type="transmembrane region" description="Helical" evidence="7">
    <location>
        <begin position="366"/>
        <end position="388"/>
    </location>
</feature>
<feature type="transmembrane region" description="Helical" evidence="7">
    <location>
        <begin position="336"/>
        <end position="354"/>
    </location>
</feature>
<keyword evidence="10" id="KW-1185">Reference proteome</keyword>
<dbReference type="Gene3D" id="1.20.1250.20">
    <property type="entry name" value="MFS general substrate transporter like domains"/>
    <property type="match status" value="1"/>
</dbReference>
<keyword evidence="5 7" id="KW-1133">Transmembrane helix</keyword>
<evidence type="ECO:0000256" key="4">
    <source>
        <dbReference type="ARBA" id="ARBA00022692"/>
    </source>
</evidence>
<keyword evidence="3" id="KW-1003">Cell membrane</keyword>
<dbReference type="InterPro" id="IPR004638">
    <property type="entry name" value="EmrB-like"/>
</dbReference>
<feature type="transmembrane region" description="Helical" evidence="7">
    <location>
        <begin position="109"/>
        <end position="131"/>
    </location>
</feature>
<dbReference type="PROSITE" id="PS50850">
    <property type="entry name" value="MFS"/>
    <property type="match status" value="1"/>
</dbReference>
<feature type="transmembrane region" description="Helical" evidence="7">
    <location>
        <begin position="170"/>
        <end position="191"/>
    </location>
</feature>
<dbReference type="PANTHER" id="PTHR42718:SF42">
    <property type="entry name" value="EXPORT PROTEIN"/>
    <property type="match status" value="1"/>
</dbReference>
<reference evidence="9 10" key="1">
    <citation type="submission" date="2017-03" db="EMBL/GenBank/DDBJ databases">
        <authorList>
            <person name="Afonso C.L."/>
            <person name="Miller P.J."/>
            <person name="Scott M.A."/>
            <person name="Spackman E."/>
            <person name="Goraichik I."/>
            <person name="Dimitrov K.M."/>
            <person name="Suarez D.L."/>
            <person name="Swayne D.E."/>
        </authorList>
    </citation>
    <scope>NUCLEOTIDE SEQUENCE [LARGE SCALE GENOMIC DNA]</scope>
    <source>
        <strain evidence="9 10">CECT 7691</strain>
    </source>
</reference>
<dbReference type="Pfam" id="PF07690">
    <property type="entry name" value="MFS_1"/>
    <property type="match status" value="1"/>
</dbReference>
<gene>
    <name evidence="9" type="primary">stp_1</name>
    <name evidence="9" type="ORF">OCH7691_02547</name>
</gene>
<keyword evidence="6 7" id="KW-0472">Membrane</keyword>
<proteinExistence type="predicted"/>
<dbReference type="InterPro" id="IPR011701">
    <property type="entry name" value="MFS"/>
</dbReference>
<evidence type="ECO:0000256" key="3">
    <source>
        <dbReference type="ARBA" id="ARBA00022475"/>
    </source>
</evidence>
<dbReference type="EMBL" id="FWFR01000002">
    <property type="protein sequence ID" value="SLN57855.1"/>
    <property type="molecule type" value="Genomic_DNA"/>
</dbReference>
<sequence length="520" mass="53832">MTQRDDPTDGMSRTGQFVLLASVLASSMAFVDQTALGVVLPSLRDDLQASVTDTQWVVEAYLLTLSAFVLVGGAAGDIYGRRRIFAIGIWVFAAASLACSLAHDAPTLIAARAIQGLGAAMMVPGSLALIAANFPPMKRGAAIGIWSAASGVAVIVGPFLGGLAVEFLSWRWVFLVNLPIAAVALLLVRLRVPESRSPGTAKLDWAGALLAVVGLAAVTFALLEAPRLGWSSVAVWGPGIAGIAALAGFIAQEATARQPMLPLGLFRSAAFTGVQAYTFCFLFAVHGSLFFLPFNYIDVQGFSPFEAGLAMLAVPSLMVLLSRWSGRYADRVGHRLPMIWGACLMTAGFLLFLIPGVDANFWTTFLPASLVLGAGFGFAVAPLTAAALDTVSADLAGLASAVSNMVARVAGLVAIAIMGLILTAGFNTTLDSGLDNLALEPSARSAVLADADRLGGARPPGNLGAAERTAVVVLVKHAFVDGFRAVVIVAALLAALAGLIALFVLPRPAARNDRPSAPPE</sequence>
<dbReference type="PANTHER" id="PTHR42718">
    <property type="entry name" value="MAJOR FACILITATOR SUPERFAMILY MULTIDRUG TRANSPORTER MFSC"/>
    <property type="match status" value="1"/>
</dbReference>
<dbReference type="InterPro" id="IPR036259">
    <property type="entry name" value="MFS_trans_sf"/>
</dbReference>
<feature type="transmembrane region" description="Helical" evidence="7">
    <location>
        <begin position="203"/>
        <end position="223"/>
    </location>
</feature>
<evidence type="ECO:0000256" key="6">
    <source>
        <dbReference type="ARBA" id="ARBA00023136"/>
    </source>
</evidence>